<proteinExistence type="predicted"/>
<feature type="domain" description="Abortive infection phage resistance protein N-terminal" evidence="2">
    <location>
        <begin position="32"/>
        <end position="180"/>
    </location>
</feature>
<dbReference type="Pfam" id="PF22879">
    <property type="entry name" value="AIPR_N"/>
    <property type="match status" value="1"/>
</dbReference>
<dbReference type="EMBL" id="WNKV01000007">
    <property type="protein sequence ID" value="MTW16627.1"/>
    <property type="molecule type" value="Genomic_DNA"/>
</dbReference>
<comment type="caution">
    <text evidence="3">The sequence shown here is derived from an EMBL/GenBank/DDBJ whole genome shotgun (WGS) entry which is preliminary data.</text>
</comment>
<reference evidence="3 4" key="1">
    <citation type="submission" date="2019-11" db="EMBL/GenBank/DDBJ databases">
        <title>Whole-genome sequence of Rhodoplanes serenus DSM 18633, type strain.</title>
        <authorList>
            <person name="Kyndt J.A."/>
            <person name="Meyer T.E."/>
        </authorList>
    </citation>
    <scope>NUCLEOTIDE SEQUENCE [LARGE SCALE GENOMIC DNA]</scope>
    <source>
        <strain evidence="3 4">DSM 18633</strain>
    </source>
</reference>
<evidence type="ECO:0000313" key="4">
    <source>
        <dbReference type="Proteomes" id="UP000438991"/>
    </source>
</evidence>
<gene>
    <name evidence="3" type="ORF">GJ689_10465</name>
</gene>
<dbReference type="InterPro" id="IPR055101">
    <property type="entry name" value="AIPR_N"/>
</dbReference>
<evidence type="ECO:0000259" key="2">
    <source>
        <dbReference type="Pfam" id="PF22879"/>
    </source>
</evidence>
<dbReference type="AlphaFoldDB" id="A0A9X4XL71"/>
<organism evidence="3 4">
    <name type="scientific">Rhodoplanes serenus</name>
    <dbReference type="NCBI Taxonomy" id="200615"/>
    <lineage>
        <taxon>Bacteria</taxon>
        <taxon>Pseudomonadati</taxon>
        <taxon>Pseudomonadota</taxon>
        <taxon>Alphaproteobacteria</taxon>
        <taxon>Hyphomicrobiales</taxon>
        <taxon>Nitrobacteraceae</taxon>
        <taxon>Rhodoplanes</taxon>
    </lineage>
</organism>
<evidence type="ECO:0000259" key="1">
    <source>
        <dbReference type="Pfam" id="PF10592"/>
    </source>
</evidence>
<feature type="domain" description="Abortive phage infection protein C-terminal" evidence="1">
    <location>
        <begin position="241"/>
        <end position="568"/>
    </location>
</feature>
<dbReference type="Pfam" id="PF10592">
    <property type="entry name" value="AIPR"/>
    <property type="match status" value="1"/>
</dbReference>
<sequence length="705" mass="79423">MSTVDLDEAFEHFWGELLFEAEASGEPQAATFFNLYAKLATENGDTIDLAYTPVRHEGRGGYQLDGCAVDSERGDLYLAVSDFRTGREIETLNAAQIDSLFERVRRFCGQAVQPDFINAIEETSPTFEAAWLIHSSRTQIRRIRVIAFSNARMSTRRKPETSGEVLGVPFVCSVLDFARFADISAARDRLEPIEIDVTTINGSPLPCLPAHSSDGEHTSYLIAVPGQFLAEIYGLYGARLLEQNVRTFLQARTKVNAGIIRTLETQPEMFFAYNNGLTATAAGIRTARMADGNLGITAIENLQIVNGGQTTASILYASDSQRRDRRVDLSRVFVQMKLSVVNPDRLEEIVPKISRFANTQNKISEADFFSSHPVHLVLQRISRQMSAPAKPGSLSGSKWFYERARGQYRDKLAYGTAAEKRRFELEFPRDQLIDKTDLAKFEVTFECRPHIVSRHAQKCFLDYAESIGKAWETSEASFNEHWFRAVVAKAIAFRWTDRMVATSDWYQKDRGYKAQVVTYTLAWLVNHLQGQGRELNLNLIWQRQELPEEVRDVLRQLAPQVAATIRDTPPYMKNVGEYCKQHDCWVAVAGSAYNVDVELDGCTIDRAEAGRIRKEGIAAKKLDTDIDFDRVLVAMMSDTEPYFRFARAKRLITPKSDAALRRLTRGDAALPRSERNALKYMLEKMQAAGFELPARAQAALAAEVQ</sequence>
<evidence type="ECO:0000313" key="3">
    <source>
        <dbReference type="EMBL" id="MTW16627.1"/>
    </source>
</evidence>
<evidence type="ECO:0008006" key="5">
    <source>
        <dbReference type="Google" id="ProtNLM"/>
    </source>
</evidence>
<accession>A0A9X4XL71</accession>
<dbReference type="Proteomes" id="UP000438991">
    <property type="component" value="Unassembled WGS sequence"/>
</dbReference>
<dbReference type="InterPro" id="IPR018891">
    <property type="entry name" value="AIPR_C"/>
</dbReference>
<name>A0A9X4XL71_9BRAD</name>
<protein>
    <recommendedName>
        <fullName evidence="5">AIPR family protein</fullName>
    </recommendedName>
</protein>
<dbReference type="RefSeq" id="WP_155479559.1">
    <property type="nucleotide sequence ID" value="NZ_WNKV01000007.1"/>
</dbReference>